<dbReference type="RefSeq" id="XP_033592815.1">
    <property type="nucleotide sequence ID" value="XM_033736547.1"/>
</dbReference>
<keyword evidence="2" id="KW-0808">Transferase</keyword>
<accession>A0A6A6Q2R8</accession>
<dbReference type="OrthoDB" id="424551at2759"/>
<dbReference type="Gene3D" id="3.40.630.30">
    <property type="match status" value="1"/>
</dbReference>
<dbReference type="GO" id="GO:0016747">
    <property type="term" value="F:acyltransferase activity, transferring groups other than amino-acyl groups"/>
    <property type="evidence" value="ECO:0007669"/>
    <property type="project" value="InterPro"/>
</dbReference>
<evidence type="ECO:0000313" key="2">
    <source>
        <dbReference type="EMBL" id="KAF2486246.1"/>
    </source>
</evidence>
<keyword evidence="3" id="KW-1185">Reference proteome</keyword>
<dbReference type="EMBL" id="MU001632">
    <property type="protein sequence ID" value="KAF2486246.1"/>
    <property type="molecule type" value="Genomic_DNA"/>
</dbReference>
<proteinExistence type="predicted"/>
<dbReference type="Pfam" id="PF00583">
    <property type="entry name" value="Acetyltransf_1"/>
    <property type="match status" value="1"/>
</dbReference>
<name>A0A6A6Q2R8_9PEZI</name>
<feature type="domain" description="N-acetyltransferase" evidence="1">
    <location>
        <begin position="4"/>
        <end position="174"/>
    </location>
</feature>
<reference evidence="2" key="1">
    <citation type="journal article" date="2020" name="Stud. Mycol.">
        <title>101 Dothideomycetes genomes: a test case for predicting lifestyles and emergence of pathogens.</title>
        <authorList>
            <person name="Haridas S."/>
            <person name="Albert R."/>
            <person name="Binder M."/>
            <person name="Bloem J."/>
            <person name="Labutti K."/>
            <person name="Salamov A."/>
            <person name="Andreopoulos B."/>
            <person name="Baker S."/>
            <person name="Barry K."/>
            <person name="Bills G."/>
            <person name="Bluhm B."/>
            <person name="Cannon C."/>
            <person name="Castanera R."/>
            <person name="Culley D."/>
            <person name="Daum C."/>
            <person name="Ezra D."/>
            <person name="Gonzalez J."/>
            <person name="Henrissat B."/>
            <person name="Kuo A."/>
            <person name="Liang C."/>
            <person name="Lipzen A."/>
            <person name="Lutzoni F."/>
            <person name="Magnuson J."/>
            <person name="Mondo S."/>
            <person name="Nolan M."/>
            <person name="Ohm R."/>
            <person name="Pangilinan J."/>
            <person name="Park H.-J."/>
            <person name="Ramirez L."/>
            <person name="Alfaro M."/>
            <person name="Sun H."/>
            <person name="Tritt A."/>
            <person name="Yoshinaga Y."/>
            <person name="Zwiers L.-H."/>
            <person name="Turgeon B."/>
            <person name="Goodwin S."/>
            <person name="Spatafora J."/>
            <person name="Crous P."/>
            <person name="Grigoriev I."/>
        </authorList>
    </citation>
    <scope>NUCLEOTIDE SEQUENCE</scope>
    <source>
        <strain evidence="2">CBS 113389</strain>
    </source>
</reference>
<evidence type="ECO:0000259" key="1">
    <source>
        <dbReference type="PROSITE" id="PS51186"/>
    </source>
</evidence>
<gene>
    <name evidence="2" type="ORF">BDY17DRAFT_321059</name>
</gene>
<dbReference type="InterPro" id="IPR000182">
    <property type="entry name" value="GNAT_dom"/>
</dbReference>
<keyword evidence="2" id="KW-0012">Acyltransferase</keyword>
<protein>
    <submittedName>
        <fullName evidence="2">Acyl-CoA N-acyltransferase</fullName>
    </submittedName>
</protein>
<evidence type="ECO:0000313" key="3">
    <source>
        <dbReference type="Proteomes" id="UP000799767"/>
    </source>
</evidence>
<dbReference type="Proteomes" id="UP000799767">
    <property type="component" value="Unassembled WGS sequence"/>
</dbReference>
<organism evidence="2 3">
    <name type="scientific">Neohortaea acidophila</name>
    <dbReference type="NCBI Taxonomy" id="245834"/>
    <lineage>
        <taxon>Eukaryota</taxon>
        <taxon>Fungi</taxon>
        <taxon>Dikarya</taxon>
        <taxon>Ascomycota</taxon>
        <taxon>Pezizomycotina</taxon>
        <taxon>Dothideomycetes</taxon>
        <taxon>Dothideomycetidae</taxon>
        <taxon>Mycosphaerellales</taxon>
        <taxon>Teratosphaeriaceae</taxon>
        <taxon>Neohortaea</taxon>
    </lineage>
</organism>
<dbReference type="GeneID" id="54477549"/>
<sequence>MTHTTTRLALPSDAETIVALSAQVQQHLTASGSLQDIGPLKLETVLTAAHEKRVYVHEDAQTRETIGCAFVRPIDEHYFPPSSGADFDITTLARPWQYVHTVMLRPEVQGRGLGRQFFTDVVELLRPCGGTILLDCWAGNDKLREFYAKCGCRFVATLREEDYYIAVFVYELAEGKG</sequence>
<dbReference type="AlphaFoldDB" id="A0A6A6Q2R8"/>
<dbReference type="InterPro" id="IPR016181">
    <property type="entry name" value="Acyl_CoA_acyltransferase"/>
</dbReference>
<dbReference type="PROSITE" id="PS51186">
    <property type="entry name" value="GNAT"/>
    <property type="match status" value="1"/>
</dbReference>
<dbReference type="SUPFAM" id="SSF55729">
    <property type="entry name" value="Acyl-CoA N-acyltransferases (Nat)"/>
    <property type="match status" value="1"/>
</dbReference>